<dbReference type="RefSeq" id="WP_109403718.1">
    <property type="nucleotide sequence ID" value="NZ_QFFG01000001.1"/>
</dbReference>
<comment type="caution">
    <text evidence="2">The sequence shown here is derived from an EMBL/GenBank/DDBJ whole genome shotgun (WGS) entry which is preliminary data.</text>
</comment>
<dbReference type="EMBL" id="QFFG01000001">
    <property type="protein sequence ID" value="PWG06810.1"/>
    <property type="molecule type" value="Genomic_DNA"/>
</dbReference>
<feature type="transmembrane region" description="Helical" evidence="1">
    <location>
        <begin position="167"/>
        <end position="185"/>
    </location>
</feature>
<feature type="transmembrane region" description="Helical" evidence="1">
    <location>
        <begin position="128"/>
        <end position="155"/>
    </location>
</feature>
<evidence type="ECO:0000313" key="2">
    <source>
        <dbReference type="EMBL" id="PWG06810.1"/>
    </source>
</evidence>
<gene>
    <name evidence="2" type="ORF">DIS07_02940</name>
</gene>
<keyword evidence="1" id="KW-0812">Transmembrane</keyword>
<feature type="transmembrane region" description="Helical" evidence="1">
    <location>
        <begin position="205"/>
        <end position="223"/>
    </location>
</feature>
<dbReference type="AlphaFoldDB" id="A0A2U2JEM9"/>
<evidence type="ECO:0000313" key="3">
    <source>
        <dbReference type="Proteomes" id="UP000245670"/>
    </source>
</evidence>
<dbReference type="Proteomes" id="UP000245670">
    <property type="component" value="Unassembled WGS sequence"/>
</dbReference>
<feature type="transmembrane region" description="Helical" evidence="1">
    <location>
        <begin position="53"/>
        <end position="72"/>
    </location>
</feature>
<keyword evidence="1" id="KW-0472">Membrane</keyword>
<reference evidence="2 3" key="1">
    <citation type="submission" date="2018-05" db="EMBL/GenBank/DDBJ databases">
        <title>Polaribacter aquimarinus sp. nov., isolated from sediment in a sediment of sea.</title>
        <authorList>
            <person name="Lu D."/>
        </authorList>
    </citation>
    <scope>NUCLEOTIDE SEQUENCE [LARGE SCALE GENOMIC DNA]</scope>
    <source>
        <strain evidence="2 3">ZY113</strain>
    </source>
</reference>
<sequence length="319" mass="36974">MQISLTYKSKQFFWLLIKLTIVFGCAFFIYQKLVFNNDINFSFFKNELIQKNIFTVKNLCILLFFSVFNWVLEILKWQNLVNIIQNISFKIATTQCLASLTTSLITPNRIGEYGAKSMYFKKPLRKQILGFNFIGNFYQLIATLFFGSIGFSFFVSKYPVKINFNSVFGILIIIFLAFSIIYLLIKSFQTGASYLQRIKNFIQKISFSLNLKILSLSFLRYLVFSHQFYFLLVLFGIEIPYLDTIAAITSIYLIASIVPMLSFFDIVLKSTVAIWVFSFLKVDILIVLNAVTLIWILNFAIPAVIGSYFVLTFKPNFTK</sequence>
<organism evidence="2 3">
    <name type="scientific">Polaribacter aquimarinus</name>
    <dbReference type="NCBI Taxonomy" id="2100726"/>
    <lineage>
        <taxon>Bacteria</taxon>
        <taxon>Pseudomonadati</taxon>
        <taxon>Bacteroidota</taxon>
        <taxon>Flavobacteriia</taxon>
        <taxon>Flavobacteriales</taxon>
        <taxon>Flavobacteriaceae</taxon>
    </lineage>
</organism>
<evidence type="ECO:0008006" key="4">
    <source>
        <dbReference type="Google" id="ProtNLM"/>
    </source>
</evidence>
<keyword evidence="3" id="KW-1185">Reference proteome</keyword>
<evidence type="ECO:0000256" key="1">
    <source>
        <dbReference type="SAM" id="Phobius"/>
    </source>
</evidence>
<feature type="transmembrane region" description="Helical" evidence="1">
    <location>
        <begin position="286"/>
        <end position="311"/>
    </location>
</feature>
<name>A0A2U2JEM9_9FLAO</name>
<protein>
    <recommendedName>
        <fullName evidence="4">Lysylphosphatidylglycerol synthase TM region</fullName>
    </recommendedName>
</protein>
<accession>A0A2U2JEM9</accession>
<feature type="transmembrane region" description="Helical" evidence="1">
    <location>
        <begin position="12"/>
        <end position="33"/>
    </location>
</feature>
<keyword evidence="1" id="KW-1133">Transmembrane helix</keyword>
<dbReference type="OrthoDB" id="1121314at2"/>
<proteinExistence type="predicted"/>